<dbReference type="PRINTS" id="PR00080">
    <property type="entry name" value="SDRFAMILY"/>
</dbReference>
<dbReference type="InterPro" id="IPR002347">
    <property type="entry name" value="SDR_fam"/>
</dbReference>
<gene>
    <name evidence="3" type="ORF">HY834_13245</name>
</gene>
<reference evidence="3" key="1">
    <citation type="submission" date="2020-07" db="EMBL/GenBank/DDBJ databases">
        <title>Huge and variable diversity of episymbiotic CPR bacteria and DPANN archaea in groundwater ecosystems.</title>
        <authorList>
            <person name="He C.Y."/>
            <person name="Keren R."/>
            <person name="Whittaker M."/>
            <person name="Farag I.F."/>
            <person name="Doudna J."/>
            <person name="Cate J.H.D."/>
            <person name="Banfield J.F."/>
        </authorList>
    </citation>
    <scope>NUCLEOTIDE SEQUENCE</scope>
    <source>
        <strain evidence="3">NC_groundwater_1586_Pr3_B-0.1um_66_15</strain>
    </source>
</reference>
<dbReference type="AlphaFoldDB" id="A0A933L5B7"/>
<dbReference type="GO" id="GO:0047936">
    <property type="term" value="F:glucose 1-dehydrogenase [NAD(P)+] activity"/>
    <property type="evidence" value="ECO:0007669"/>
    <property type="project" value="UniProtKB-EC"/>
</dbReference>
<organism evidence="3 4">
    <name type="scientific">Devosia nanyangense</name>
    <dbReference type="NCBI Taxonomy" id="1228055"/>
    <lineage>
        <taxon>Bacteria</taxon>
        <taxon>Pseudomonadati</taxon>
        <taxon>Pseudomonadota</taxon>
        <taxon>Alphaproteobacteria</taxon>
        <taxon>Hyphomicrobiales</taxon>
        <taxon>Devosiaceae</taxon>
        <taxon>Devosia</taxon>
    </lineage>
</organism>
<dbReference type="FunFam" id="3.40.50.720:FF:000084">
    <property type="entry name" value="Short-chain dehydrogenase reductase"/>
    <property type="match status" value="1"/>
</dbReference>
<sequence length="253" mass="26218">MAAPCVCITGATQGIGLAIAEAFARRGARLAINSHQPDDAALARLSALTECHFIQADLSTVTGARQLIEEAFAKLGRLDTLVNNAGTFRDTDFETLSEASFEATFNLNVRGYLFAAQAFAAKVTPGREGASIVCVGSTNSLAAEKNSVVYDASKGAVLMLIRSLAVTLAARGIRVNGVGPGIVETPLTAKGLSQPGVLAALTAQIPLGRIGQPVDIGAAAVFLASPEASYITGQMLYIDGGILANQMSWEPRP</sequence>
<evidence type="ECO:0000256" key="1">
    <source>
        <dbReference type="ARBA" id="ARBA00006484"/>
    </source>
</evidence>
<name>A0A933L5B7_9HYPH</name>
<dbReference type="Pfam" id="PF13561">
    <property type="entry name" value="adh_short_C2"/>
    <property type="match status" value="1"/>
</dbReference>
<comment type="caution">
    <text evidence="3">The sequence shown here is derived from an EMBL/GenBank/DDBJ whole genome shotgun (WGS) entry which is preliminary data.</text>
</comment>
<dbReference type="Proteomes" id="UP000782610">
    <property type="component" value="Unassembled WGS sequence"/>
</dbReference>
<evidence type="ECO:0000313" key="3">
    <source>
        <dbReference type="EMBL" id="MBI4922706.1"/>
    </source>
</evidence>
<accession>A0A933L5B7</accession>
<dbReference type="EC" id="1.1.1.47" evidence="3"/>
<dbReference type="NCBIfam" id="NF005559">
    <property type="entry name" value="PRK07231.1"/>
    <property type="match status" value="1"/>
</dbReference>
<dbReference type="EMBL" id="JACRAF010000037">
    <property type="protein sequence ID" value="MBI4922706.1"/>
    <property type="molecule type" value="Genomic_DNA"/>
</dbReference>
<comment type="similarity">
    <text evidence="1">Belongs to the short-chain dehydrogenases/reductases (SDR) family.</text>
</comment>
<dbReference type="CDD" id="cd05233">
    <property type="entry name" value="SDR_c"/>
    <property type="match status" value="1"/>
</dbReference>
<evidence type="ECO:0000256" key="2">
    <source>
        <dbReference type="ARBA" id="ARBA00023002"/>
    </source>
</evidence>
<evidence type="ECO:0000313" key="4">
    <source>
        <dbReference type="Proteomes" id="UP000782610"/>
    </source>
</evidence>
<dbReference type="PRINTS" id="PR00081">
    <property type="entry name" value="GDHRDH"/>
</dbReference>
<protein>
    <submittedName>
        <fullName evidence="3">Glucose 1-dehydrogenase</fullName>
        <ecNumber evidence="3">1.1.1.47</ecNumber>
    </submittedName>
</protein>
<dbReference type="PANTHER" id="PTHR43639">
    <property type="entry name" value="OXIDOREDUCTASE, SHORT-CHAIN DEHYDROGENASE/REDUCTASE FAMILY (AFU_ORTHOLOGUE AFUA_5G02870)"/>
    <property type="match status" value="1"/>
</dbReference>
<dbReference type="PANTHER" id="PTHR43639:SF1">
    <property type="entry name" value="SHORT-CHAIN DEHYDROGENASE_REDUCTASE FAMILY PROTEIN"/>
    <property type="match status" value="1"/>
</dbReference>
<keyword evidence="2 3" id="KW-0560">Oxidoreductase</keyword>
<dbReference type="Gene3D" id="3.40.50.720">
    <property type="entry name" value="NAD(P)-binding Rossmann-like Domain"/>
    <property type="match status" value="1"/>
</dbReference>
<proteinExistence type="inferred from homology"/>
<dbReference type="InterPro" id="IPR036291">
    <property type="entry name" value="NAD(P)-bd_dom_sf"/>
</dbReference>
<dbReference type="SUPFAM" id="SSF51735">
    <property type="entry name" value="NAD(P)-binding Rossmann-fold domains"/>
    <property type="match status" value="1"/>
</dbReference>